<proteinExistence type="predicted"/>
<evidence type="ECO:0000313" key="2">
    <source>
        <dbReference type="EMBL" id="KAK3278156.1"/>
    </source>
</evidence>
<evidence type="ECO:0000313" key="3">
    <source>
        <dbReference type="Proteomes" id="UP001190700"/>
    </source>
</evidence>
<keyword evidence="3" id="KW-1185">Reference proteome</keyword>
<accession>A0AAE0GHG8</accession>
<sequence length="492" mass="53208">MSKEVQASAVFVHLTLVWLMLVSPGSTDASNSSEPISFVVGTVSTCTDLQIYTGQNGTSGYEDWSDTTGYSCQAWVDKEWCDASGELGAGWKDAYGAFEDWSRLESHPLCASNVEYALPTEYCCGCDGGCITSLSCDPQVHMDADISIRVGENDESLVWSLSEWDAFNETYVQLAEGGNYTLHKNETEAHVIVSMCLLKSAVFGIQISGSSSATSHLSVWYNETCALVFEATALDAANDTLIVFGPEVNSTCIDYSVPAIISNLSESGCKSTIVAGNSYYAGQQLISLMRDDSVDTICLNANALVNQNLPVLKHSLTLEGHCGATGGFEEYIVLIQENPDYLFDLCYVDAAGLSQLFKLEEQTGSLLTLTIYRVTLKNAYDFAVSVTGNILFMDFAVVSDTYTVTSDALAPVLLTNGAEADLRRIILRRNYIRGSTAGGVAIWESELNISDSVFLENSGKGSAMCGRKRDGGRRQGRVPRCALFHGGMRADP</sequence>
<feature type="chain" id="PRO_5042274114" evidence="1">
    <location>
        <begin position="30"/>
        <end position="492"/>
    </location>
</feature>
<dbReference type="Proteomes" id="UP001190700">
    <property type="component" value="Unassembled WGS sequence"/>
</dbReference>
<protein>
    <submittedName>
        <fullName evidence="2">Uncharacterized protein</fullName>
    </submittedName>
</protein>
<comment type="caution">
    <text evidence="2">The sequence shown here is derived from an EMBL/GenBank/DDBJ whole genome shotgun (WGS) entry which is preliminary data.</text>
</comment>
<organism evidence="2 3">
    <name type="scientific">Cymbomonas tetramitiformis</name>
    <dbReference type="NCBI Taxonomy" id="36881"/>
    <lineage>
        <taxon>Eukaryota</taxon>
        <taxon>Viridiplantae</taxon>
        <taxon>Chlorophyta</taxon>
        <taxon>Pyramimonadophyceae</taxon>
        <taxon>Pyramimonadales</taxon>
        <taxon>Pyramimonadaceae</taxon>
        <taxon>Cymbomonas</taxon>
    </lineage>
</organism>
<gene>
    <name evidence="2" type="ORF">CYMTET_13888</name>
</gene>
<reference evidence="2 3" key="1">
    <citation type="journal article" date="2015" name="Genome Biol. Evol.">
        <title>Comparative Genomics of a Bacterivorous Green Alga Reveals Evolutionary Causalities and Consequences of Phago-Mixotrophic Mode of Nutrition.</title>
        <authorList>
            <person name="Burns J.A."/>
            <person name="Paasch A."/>
            <person name="Narechania A."/>
            <person name="Kim E."/>
        </authorList>
    </citation>
    <scope>NUCLEOTIDE SEQUENCE [LARGE SCALE GENOMIC DNA]</scope>
    <source>
        <strain evidence="2 3">PLY_AMNH</strain>
    </source>
</reference>
<dbReference type="AlphaFoldDB" id="A0AAE0GHG8"/>
<evidence type="ECO:0000256" key="1">
    <source>
        <dbReference type="SAM" id="SignalP"/>
    </source>
</evidence>
<feature type="signal peptide" evidence="1">
    <location>
        <begin position="1"/>
        <end position="29"/>
    </location>
</feature>
<keyword evidence="1" id="KW-0732">Signal</keyword>
<name>A0AAE0GHG8_9CHLO</name>
<dbReference type="EMBL" id="LGRX02005596">
    <property type="protein sequence ID" value="KAK3278156.1"/>
    <property type="molecule type" value="Genomic_DNA"/>
</dbReference>